<dbReference type="InterPro" id="IPR035996">
    <property type="entry name" value="4pyrrol_Methylase_sf"/>
</dbReference>
<evidence type="ECO:0000259" key="7">
    <source>
        <dbReference type="Pfam" id="PF00590"/>
    </source>
</evidence>
<dbReference type="Gene3D" id="3.30.950.10">
    <property type="entry name" value="Methyltransferase, Cobalt-precorrin-4 Transmethylase, Domain 2"/>
    <property type="match status" value="1"/>
</dbReference>
<comment type="caution">
    <text evidence="8">The sequence shown here is derived from an EMBL/GenBank/DDBJ whole genome shotgun (WGS) entry which is preliminary data.</text>
</comment>
<proteinExistence type="inferred from homology"/>
<evidence type="ECO:0000256" key="6">
    <source>
        <dbReference type="ARBA" id="ARBA00022691"/>
    </source>
</evidence>
<dbReference type="InterPro" id="IPR014776">
    <property type="entry name" value="4pyrrole_Mease_sub2"/>
</dbReference>
<reference evidence="8" key="1">
    <citation type="journal article" date="2020" name="ISME J.">
        <title>Gammaproteobacteria mediating utilization of methyl-, sulfur- and petroleum organic compounds in deep ocean hydrothermal plumes.</title>
        <authorList>
            <person name="Zhou Z."/>
            <person name="Liu Y."/>
            <person name="Pan J."/>
            <person name="Cron B.R."/>
            <person name="Toner B.M."/>
            <person name="Anantharaman K."/>
            <person name="Breier J.A."/>
            <person name="Dick G.J."/>
            <person name="Li M."/>
        </authorList>
    </citation>
    <scope>NUCLEOTIDE SEQUENCE</scope>
    <source>
        <strain evidence="8">SZUA-1385</strain>
    </source>
</reference>
<dbReference type="SUPFAM" id="SSF53790">
    <property type="entry name" value="Tetrapyrrole methylase"/>
    <property type="match status" value="1"/>
</dbReference>
<keyword evidence="3" id="KW-0169">Cobalamin biosynthesis</keyword>
<dbReference type="InterPro" id="IPR003043">
    <property type="entry name" value="Uropor_MeTrfase_CS"/>
</dbReference>
<dbReference type="NCBIfam" id="TIGR01465">
    <property type="entry name" value="cobM_cbiF"/>
    <property type="match status" value="1"/>
</dbReference>
<name>A0A832YUA6_9EURY</name>
<protein>
    <submittedName>
        <fullName evidence="8">Precorrin-4 C(11)-methyltransferase</fullName>
        <ecNumber evidence="8">2.1.1.133</ecNumber>
    </submittedName>
</protein>
<feature type="domain" description="Tetrapyrrole methylase" evidence="7">
    <location>
        <begin position="6"/>
        <end position="212"/>
    </location>
</feature>
<dbReference type="CDD" id="cd11641">
    <property type="entry name" value="Precorrin-4_C11-MT"/>
    <property type="match status" value="1"/>
</dbReference>
<dbReference type="InterPro" id="IPR006362">
    <property type="entry name" value="Cbl_synth_CobM/CibF"/>
</dbReference>
<dbReference type="Pfam" id="PF00590">
    <property type="entry name" value="TP_methylase"/>
    <property type="match status" value="1"/>
</dbReference>
<evidence type="ECO:0000313" key="8">
    <source>
        <dbReference type="EMBL" id="HIP17693.1"/>
    </source>
</evidence>
<evidence type="ECO:0000256" key="2">
    <source>
        <dbReference type="ARBA" id="ARBA00005879"/>
    </source>
</evidence>
<keyword evidence="6" id="KW-0949">S-adenosyl-L-methionine</keyword>
<dbReference type="Proteomes" id="UP000605144">
    <property type="component" value="Unassembled WGS sequence"/>
</dbReference>
<dbReference type="UniPathway" id="UPA00148"/>
<gene>
    <name evidence="8" type="primary">cobM</name>
    <name evidence="8" type="ORF">EYG76_05310</name>
</gene>
<sequence>MVFLKKITIVGAGPGDPELITLKGKKAIEDADVLIYAGSLVNKEVLKYNKKNAKIYNSATMNLGEIIEVIVEALKKNLKVVRVHTGDPSIYGAIKEQIDELKKYNIDVDIIPGVTSLFAAASSLKVELTLPKVSQTVIITRPEGRTPKPESESLKDLSKHGATMAIYLGVGMIDKVVGDLIEGGYKRDTPVAVVYHASWNDEKIIKGTLENIRDKVKEEGIKKTALIIVGDVLNPKYYEYSKLYDKNFETEFRKVKKNK</sequence>
<dbReference type="InterPro" id="IPR014777">
    <property type="entry name" value="4pyrrole_Mease_sub1"/>
</dbReference>
<dbReference type="InterPro" id="IPR000878">
    <property type="entry name" value="4pyrrol_Mease"/>
</dbReference>
<dbReference type="GO" id="GO:0009236">
    <property type="term" value="P:cobalamin biosynthetic process"/>
    <property type="evidence" value="ECO:0007669"/>
    <property type="project" value="UniProtKB-UniPathway"/>
</dbReference>
<organism evidence="8 9">
    <name type="scientific">Methanothermococcus okinawensis</name>
    <dbReference type="NCBI Taxonomy" id="155863"/>
    <lineage>
        <taxon>Archaea</taxon>
        <taxon>Methanobacteriati</taxon>
        <taxon>Methanobacteriota</taxon>
        <taxon>Methanomada group</taxon>
        <taxon>Methanococci</taxon>
        <taxon>Methanococcales</taxon>
        <taxon>Methanococcaceae</taxon>
        <taxon>Methanothermococcus</taxon>
    </lineage>
</organism>
<dbReference type="GO" id="GO:0032259">
    <property type="term" value="P:methylation"/>
    <property type="evidence" value="ECO:0007669"/>
    <property type="project" value="UniProtKB-KW"/>
</dbReference>
<evidence type="ECO:0000313" key="9">
    <source>
        <dbReference type="Proteomes" id="UP000605144"/>
    </source>
</evidence>
<evidence type="ECO:0000256" key="1">
    <source>
        <dbReference type="ARBA" id="ARBA00004953"/>
    </source>
</evidence>
<dbReference type="PANTHER" id="PTHR45790:SF4">
    <property type="entry name" value="COBALT-PRECORRIN-4 C(11)-METHYLTRANSFERASE"/>
    <property type="match status" value="1"/>
</dbReference>
<dbReference type="Gene3D" id="3.40.1010.10">
    <property type="entry name" value="Cobalt-precorrin-4 Transmethylase, Domain 1"/>
    <property type="match status" value="1"/>
</dbReference>
<accession>A0A832YUA6</accession>
<evidence type="ECO:0000256" key="3">
    <source>
        <dbReference type="ARBA" id="ARBA00022573"/>
    </source>
</evidence>
<evidence type="ECO:0000256" key="4">
    <source>
        <dbReference type="ARBA" id="ARBA00022603"/>
    </source>
</evidence>
<comment type="pathway">
    <text evidence="1">Cofactor biosynthesis; adenosylcobalamin biosynthesis.</text>
</comment>
<keyword evidence="4 8" id="KW-0489">Methyltransferase</keyword>
<keyword evidence="5 8" id="KW-0808">Transferase</keyword>
<dbReference type="InterPro" id="IPR050161">
    <property type="entry name" value="Siro_Cobalamin_biosynth"/>
</dbReference>
<dbReference type="AlphaFoldDB" id="A0A832YUA6"/>
<evidence type="ECO:0000256" key="5">
    <source>
        <dbReference type="ARBA" id="ARBA00022679"/>
    </source>
</evidence>
<dbReference type="EC" id="2.1.1.133" evidence="8"/>
<dbReference type="PANTHER" id="PTHR45790">
    <property type="entry name" value="SIROHEME SYNTHASE-RELATED"/>
    <property type="match status" value="1"/>
</dbReference>
<dbReference type="GO" id="GO:0046026">
    <property type="term" value="F:precorrin-4 C11-methyltransferase activity"/>
    <property type="evidence" value="ECO:0007669"/>
    <property type="project" value="UniProtKB-EC"/>
</dbReference>
<dbReference type="PROSITE" id="PS00839">
    <property type="entry name" value="SUMT_1"/>
    <property type="match status" value="1"/>
</dbReference>
<dbReference type="EMBL" id="DQSV01000099">
    <property type="protein sequence ID" value="HIP17693.1"/>
    <property type="molecule type" value="Genomic_DNA"/>
</dbReference>
<comment type="similarity">
    <text evidence="2">Belongs to the precorrin methyltransferase family.</text>
</comment>